<proteinExistence type="predicted"/>
<evidence type="ECO:0000313" key="3">
    <source>
        <dbReference type="Proteomes" id="UP000280368"/>
    </source>
</evidence>
<comment type="caution">
    <text evidence="2">The sequence shown here is derived from an EMBL/GenBank/DDBJ whole genome shotgun (WGS) entry which is preliminary data.</text>
</comment>
<dbReference type="AlphaFoldDB" id="A0A3L9ZHT0"/>
<reference evidence="2 3" key="1">
    <citation type="submission" date="2018-10" db="EMBL/GenBank/DDBJ databases">
        <title>Genomic Encyclopedia of Archaeal and Bacterial Type Strains, Phase II (KMG-II): from individual species to whole genera.</title>
        <authorList>
            <person name="Goeker M."/>
        </authorList>
    </citation>
    <scope>NUCLEOTIDE SEQUENCE [LARGE SCALE GENOMIC DNA]</scope>
    <source>
        <strain evidence="2 3">DSM 19727</strain>
    </source>
</reference>
<evidence type="ECO:0000313" key="2">
    <source>
        <dbReference type="EMBL" id="RMA72493.1"/>
    </source>
</evidence>
<feature type="transmembrane region" description="Helical" evidence="1">
    <location>
        <begin position="35"/>
        <end position="59"/>
    </location>
</feature>
<organism evidence="2 3">
    <name type="scientific">Flavobacterium weaverense</name>
    <dbReference type="NCBI Taxonomy" id="271156"/>
    <lineage>
        <taxon>Bacteria</taxon>
        <taxon>Pseudomonadati</taxon>
        <taxon>Bacteroidota</taxon>
        <taxon>Flavobacteriia</taxon>
        <taxon>Flavobacteriales</taxon>
        <taxon>Flavobacteriaceae</taxon>
        <taxon>Flavobacterium</taxon>
    </lineage>
</organism>
<keyword evidence="1" id="KW-1133">Transmembrane helix</keyword>
<keyword evidence="1" id="KW-0472">Membrane</keyword>
<sequence>MKDLLLRNWHPMRFARLAFSIFLFIQAYILNQWFFIAFGLFFLIQVIFNSGCGANGCAVPNKKYKRR</sequence>
<feature type="transmembrane region" description="Helical" evidence="1">
    <location>
        <begin position="12"/>
        <end position="29"/>
    </location>
</feature>
<dbReference type="RefSeq" id="WP_121926453.1">
    <property type="nucleotide sequence ID" value="NZ_CBCSGA010000027.1"/>
</dbReference>
<protein>
    <recommendedName>
        <fullName evidence="4">DUF2892 domain-containing protein</fullName>
    </recommendedName>
</protein>
<gene>
    <name evidence="2" type="ORF">BC961_2895</name>
</gene>
<evidence type="ECO:0000256" key="1">
    <source>
        <dbReference type="SAM" id="Phobius"/>
    </source>
</evidence>
<name>A0A3L9ZHT0_9FLAO</name>
<dbReference type="Proteomes" id="UP000280368">
    <property type="component" value="Unassembled WGS sequence"/>
</dbReference>
<dbReference type="EMBL" id="REFH01000013">
    <property type="protein sequence ID" value="RMA72493.1"/>
    <property type="molecule type" value="Genomic_DNA"/>
</dbReference>
<dbReference type="OrthoDB" id="1049592at2"/>
<keyword evidence="3" id="KW-1185">Reference proteome</keyword>
<accession>A0A3L9ZHT0</accession>
<keyword evidence="1" id="KW-0812">Transmembrane</keyword>
<evidence type="ECO:0008006" key="4">
    <source>
        <dbReference type="Google" id="ProtNLM"/>
    </source>
</evidence>